<dbReference type="RefSeq" id="WP_184926554.1">
    <property type="nucleotide sequence ID" value="NZ_BMSQ01000039.1"/>
</dbReference>
<dbReference type="InterPro" id="IPR029044">
    <property type="entry name" value="Nucleotide-diphossugar_trans"/>
</dbReference>
<evidence type="ECO:0008006" key="4">
    <source>
        <dbReference type="Google" id="ProtNLM"/>
    </source>
</evidence>
<feature type="region of interest" description="Disordered" evidence="1">
    <location>
        <begin position="128"/>
        <end position="156"/>
    </location>
</feature>
<dbReference type="CDD" id="cd00761">
    <property type="entry name" value="Glyco_tranf_GTA_type"/>
    <property type="match status" value="1"/>
</dbReference>
<protein>
    <recommendedName>
        <fullName evidence="4">Glycosyltransferase</fullName>
    </recommendedName>
</protein>
<dbReference type="Gene3D" id="3.90.550.10">
    <property type="entry name" value="Spore Coat Polysaccharide Biosynthesis Protein SpsA, Chain A"/>
    <property type="match status" value="1"/>
</dbReference>
<reference evidence="2 3" key="1">
    <citation type="submission" date="2020-08" db="EMBL/GenBank/DDBJ databases">
        <title>Genomic Encyclopedia of Type Strains, Phase III (KMG-III): the genomes of soil and plant-associated and newly described type strains.</title>
        <authorList>
            <person name="Whitman W."/>
        </authorList>
    </citation>
    <scope>NUCLEOTIDE SEQUENCE [LARGE SCALE GENOMIC DNA]</scope>
    <source>
        <strain evidence="2 3">CECT 3146</strain>
    </source>
</reference>
<evidence type="ECO:0000313" key="3">
    <source>
        <dbReference type="Proteomes" id="UP000549009"/>
    </source>
</evidence>
<dbReference type="EMBL" id="JACHJD010000032">
    <property type="protein sequence ID" value="MBB5109615.1"/>
    <property type="molecule type" value="Genomic_DNA"/>
</dbReference>
<organism evidence="2 3">
    <name type="scientific">Streptomyces spectabilis</name>
    <dbReference type="NCBI Taxonomy" id="68270"/>
    <lineage>
        <taxon>Bacteria</taxon>
        <taxon>Bacillati</taxon>
        <taxon>Actinomycetota</taxon>
        <taxon>Actinomycetes</taxon>
        <taxon>Kitasatosporales</taxon>
        <taxon>Streptomycetaceae</taxon>
        <taxon>Streptomyces</taxon>
    </lineage>
</organism>
<comment type="caution">
    <text evidence="2">The sequence shown here is derived from an EMBL/GenBank/DDBJ whole genome shotgun (WGS) entry which is preliminary data.</text>
</comment>
<evidence type="ECO:0000313" key="2">
    <source>
        <dbReference type="EMBL" id="MBB5109615.1"/>
    </source>
</evidence>
<evidence type="ECO:0000256" key="1">
    <source>
        <dbReference type="SAM" id="MobiDB-lite"/>
    </source>
</evidence>
<proteinExistence type="predicted"/>
<dbReference type="Proteomes" id="UP000549009">
    <property type="component" value="Unassembled WGS sequence"/>
</dbReference>
<dbReference type="SUPFAM" id="SSF53448">
    <property type="entry name" value="Nucleotide-diphospho-sugar transferases"/>
    <property type="match status" value="1"/>
</dbReference>
<sequence length="156" mass="17364">MTCPDPVTVVVAARGTTRPLPGRFANLAVQTYLGEINVVVVDHGPRPVIDATALRRWWVPTQVVHEPRPGLSHAHNRGIEAATGQWACGGDQRHASCLLLHHLVGQHLFLLDHWEDHQQHPKLLDRGADRTKPARHHSTTPQAVRNATPWGMLQQE</sequence>
<dbReference type="AlphaFoldDB" id="A0A7W8F0C1"/>
<accession>A0A7W8F0C1</accession>
<name>A0A7W8F0C1_STRST</name>
<gene>
    <name evidence="2" type="ORF">FHS40_008743</name>
</gene>
<keyword evidence="3" id="KW-1185">Reference proteome</keyword>